<dbReference type="InterPro" id="IPR019049">
    <property type="entry name" value="Nucleoporin_prot_Ndc1/Nup"/>
</dbReference>
<dbReference type="Pfam" id="PF09531">
    <property type="entry name" value="Ndc1_Nup"/>
    <property type="match status" value="1"/>
</dbReference>
<organism evidence="2">
    <name type="scientific">Paramoeba aestuarina</name>
    <dbReference type="NCBI Taxonomy" id="180227"/>
    <lineage>
        <taxon>Eukaryota</taxon>
        <taxon>Amoebozoa</taxon>
        <taxon>Discosea</taxon>
        <taxon>Flabellinia</taxon>
        <taxon>Dactylopodida</taxon>
        <taxon>Paramoebidae</taxon>
        <taxon>Paramoeba</taxon>
    </lineage>
</organism>
<reference evidence="2" key="1">
    <citation type="submission" date="2021-01" db="EMBL/GenBank/DDBJ databases">
        <authorList>
            <person name="Corre E."/>
            <person name="Pelletier E."/>
            <person name="Niang G."/>
            <person name="Scheremetjew M."/>
            <person name="Finn R."/>
            <person name="Kale V."/>
            <person name="Holt S."/>
            <person name="Cochrane G."/>
            <person name="Meng A."/>
            <person name="Brown T."/>
            <person name="Cohen L."/>
        </authorList>
    </citation>
    <scope>NUCLEOTIDE SEQUENCE</scope>
    <source>
        <strain evidence="2">SoJaBio B1-5/56/2</strain>
    </source>
</reference>
<feature type="region of interest" description="Disordered" evidence="1">
    <location>
        <begin position="1"/>
        <end position="40"/>
    </location>
</feature>
<feature type="compositionally biased region" description="Polar residues" evidence="1">
    <location>
        <begin position="1"/>
        <end position="15"/>
    </location>
</feature>
<feature type="compositionally biased region" description="Basic and acidic residues" evidence="1">
    <location>
        <begin position="18"/>
        <end position="40"/>
    </location>
</feature>
<dbReference type="EMBL" id="HBKR01018024">
    <property type="protein sequence ID" value="CAE2306624.1"/>
    <property type="molecule type" value="Transcribed_RNA"/>
</dbReference>
<evidence type="ECO:0000256" key="1">
    <source>
        <dbReference type="SAM" id="MobiDB-lite"/>
    </source>
</evidence>
<evidence type="ECO:0000313" key="2">
    <source>
        <dbReference type="EMBL" id="CAE2306624.1"/>
    </source>
</evidence>
<sequence>MSPFRQPNQPSTNTPGLRGEEGIRRRIGREGGEWERERESDFKVEREGKKGVGELMRNYFEQNFLQPFDGWRQTGVALADYQRFRLSIECLSLLLQVSAEEDHMGILNVSGYFEDSICSLLSCLIALEIHMRTTSPPHPKTSQSVRLPSYSLLLVLQNAIYSIVVKYYSSLSSLKLPPSHTQKLQEFVSFQVM</sequence>
<name>A0A7S4NTP5_9EUKA</name>
<gene>
    <name evidence="2" type="ORF">NAES01612_LOCUS11880</name>
</gene>
<dbReference type="AlphaFoldDB" id="A0A7S4NTP5"/>
<accession>A0A7S4NTP5</accession>
<protein>
    <submittedName>
        <fullName evidence="2">Uncharacterized protein</fullName>
    </submittedName>
</protein>
<proteinExistence type="predicted"/>